<name>A0A1H3DCJ2_9PSEU</name>
<dbReference type="FunFam" id="3.40.50.1820:FF:000117">
    <property type="entry name" value="Monoglyceride lipase, putative"/>
    <property type="match status" value="1"/>
</dbReference>
<feature type="domain" description="Serine aminopeptidase S33" evidence="5">
    <location>
        <begin position="32"/>
        <end position="267"/>
    </location>
</feature>
<comment type="catalytic activity">
    <reaction evidence="1">
        <text>Hydrolyzes glycerol monoesters of long-chain fatty acids.</text>
        <dbReference type="EC" id="3.1.1.23"/>
    </reaction>
</comment>
<keyword evidence="7" id="KW-1185">Reference proteome</keyword>
<dbReference type="SUPFAM" id="SSF53474">
    <property type="entry name" value="alpha/beta-Hydrolases"/>
    <property type="match status" value="1"/>
</dbReference>
<evidence type="ECO:0000313" key="7">
    <source>
        <dbReference type="Proteomes" id="UP000199529"/>
    </source>
</evidence>
<dbReference type="PRINTS" id="PR00111">
    <property type="entry name" value="ABHYDROLASE"/>
</dbReference>
<evidence type="ECO:0000313" key="6">
    <source>
        <dbReference type="EMBL" id="SDX63868.1"/>
    </source>
</evidence>
<evidence type="ECO:0000256" key="4">
    <source>
        <dbReference type="ARBA" id="ARBA00071261"/>
    </source>
</evidence>
<accession>A0A1H3DCJ2</accession>
<dbReference type="EC" id="3.1.1.23" evidence="3"/>
<dbReference type="InterPro" id="IPR051044">
    <property type="entry name" value="MAG_DAG_Lipase"/>
</dbReference>
<dbReference type="AlphaFoldDB" id="A0A1H3DCJ2"/>
<protein>
    <recommendedName>
        <fullName evidence="4">Monoacylglycerol lipase</fullName>
        <ecNumber evidence="3">3.1.1.23</ecNumber>
    </recommendedName>
</protein>
<dbReference type="InterPro" id="IPR022742">
    <property type="entry name" value="Hydrolase_4"/>
</dbReference>
<evidence type="ECO:0000259" key="5">
    <source>
        <dbReference type="Pfam" id="PF12146"/>
    </source>
</evidence>
<dbReference type="Gene3D" id="3.40.50.1820">
    <property type="entry name" value="alpha/beta hydrolase"/>
    <property type="match status" value="1"/>
</dbReference>
<evidence type="ECO:0000256" key="1">
    <source>
        <dbReference type="ARBA" id="ARBA00001613"/>
    </source>
</evidence>
<comment type="similarity">
    <text evidence="2">Belongs to the AB hydrolase superfamily.</text>
</comment>
<dbReference type="RefSeq" id="WP_093266150.1">
    <property type="nucleotide sequence ID" value="NZ_FNOK01000013.1"/>
</dbReference>
<organism evidence="6 7">
    <name type="scientific">Saccharopolyspora shandongensis</name>
    <dbReference type="NCBI Taxonomy" id="418495"/>
    <lineage>
        <taxon>Bacteria</taxon>
        <taxon>Bacillati</taxon>
        <taxon>Actinomycetota</taxon>
        <taxon>Actinomycetes</taxon>
        <taxon>Pseudonocardiales</taxon>
        <taxon>Pseudonocardiaceae</taxon>
        <taxon>Saccharopolyspora</taxon>
    </lineage>
</organism>
<dbReference type="InterPro" id="IPR000073">
    <property type="entry name" value="AB_hydrolase_1"/>
</dbReference>
<keyword evidence="6" id="KW-0378">Hydrolase</keyword>
<dbReference type="STRING" id="418495.SAMN05216215_101345"/>
<dbReference type="PANTHER" id="PTHR11614">
    <property type="entry name" value="PHOSPHOLIPASE-RELATED"/>
    <property type="match status" value="1"/>
</dbReference>
<dbReference type="OrthoDB" id="9806902at2"/>
<gene>
    <name evidence="6" type="ORF">SAMN05216215_101345</name>
</gene>
<dbReference type="GO" id="GO:0047372">
    <property type="term" value="F:monoacylglycerol lipase activity"/>
    <property type="evidence" value="ECO:0007669"/>
    <property type="project" value="UniProtKB-EC"/>
</dbReference>
<dbReference type="EMBL" id="FNOK01000013">
    <property type="protein sequence ID" value="SDX63868.1"/>
    <property type="molecule type" value="Genomic_DNA"/>
</dbReference>
<sequence>MTQSHDDARPKTSHFEGTLPSGQYWQSWAVERPVGAVVLVHGVHEHSGRYRHVAERLNAAGYAVYALDHPGHGRSPGKRGNIGTMADAVAGVDLLARLAGERHDDVPMFVYGHSLGGLISLQYLTGTPLDRIAGAVISAPALNTGAVSAVERAAAPLLSKLLPDLGVRSLDASTISRDPAVVRAYLTDPLCHDGKMRARTATEIMLTVEAMPQRLKSLTMPLFVLHGGADRLMPPAASELVHAHAGSPDLTLRIHEGLYHEPHNEPEQDRVLDEIVDWLDAHLKA</sequence>
<dbReference type="Pfam" id="PF12146">
    <property type="entry name" value="Hydrolase_4"/>
    <property type="match status" value="1"/>
</dbReference>
<reference evidence="7" key="1">
    <citation type="submission" date="2016-10" db="EMBL/GenBank/DDBJ databases">
        <authorList>
            <person name="Varghese N."/>
            <person name="Submissions S."/>
        </authorList>
    </citation>
    <scope>NUCLEOTIDE SEQUENCE [LARGE SCALE GENOMIC DNA]</scope>
    <source>
        <strain evidence="7">CGMCC 4.3530</strain>
    </source>
</reference>
<dbReference type="Proteomes" id="UP000199529">
    <property type="component" value="Unassembled WGS sequence"/>
</dbReference>
<evidence type="ECO:0000256" key="3">
    <source>
        <dbReference type="ARBA" id="ARBA00013254"/>
    </source>
</evidence>
<dbReference type="InterPro" id="IPR029058">
    <property type="entry name" value="AB_hydrolase_fold"/>
</dbReference>
<evidence type="ECO:0000256" key="2">
    <source>
        <dbReference type="ARBA" id="ARBA00008645"/>
    </source>
</evidence>
<proteinExistence type="inferred from homology"/>